<keyword evidence="3" id="KW-1185">Reference proteome</keyword>
<evidence type="ECO:0008006" key="4">
    <source>
        <dbReference type="Google" id="ProtNLM"/>
    </source>
</evidence>
<comment type="caution">
    <text evidence="2">The sequence shown here is derived from an EMBL/GenBank/DDBJ whole genome shotgun (WGS) entry which is preliminary data.</text>
</comment>
<organism evidence="2 3">
    <name type="scientific">Schizophyllum amplum</name>
    <dbReference type="NCBI Taxonomy" id="97359"/>
    <lineage>
        <taxon>Eukaryota</taxon>
        <taxon>Fungi</taxon>
        <taxon>Dikarya</taxon>
        <taxon>Basidiomycota</taxon>
        <taxon>Agaricomycotina</taxon>
        <taxon>Agaricomycetes</taxon>
        <taxon>Agaricomycetidae</taxon>
        <taxon>Agaricales</taxon>
        <taxon>Schizophyllaceae</taxon>
        <taxon>Schizophyllum</taxon>
    </lineage>
</organism>
<dbReference type="OrthoDB" id="2998550at2759"/>
<gene>
    <name evidence="2" type="ORF">BD626DRAFT_508762</name>
</gene>
<dbReference type="Proteomes" id="UP000320762">
    <property type="component" value="Unassembled WGS sequence"/>
</dbReference>
<feature type="transmembrane region" description="Helical" evidence="1">
    <location>
        <begin position="129"/>
        <end position="148"/>
    </location>
</feature>
<keyword evidence="1" id="KW-0812">Transmembrane</keyword>
<proteinExistence type="predicted"/>
<protein>
    <recommendedName>
        <fullName evidence="4">Tubby C-terminal-like domain-containing protein</fullName>
    </recommendedName>
</protein>
<evidence type="ECO:0000313" key="3">
    <source>
        <dbReference type="Proteomes" id="UP000320762"/>
    </source>
</evidence>
<keyword evidence="1" id="KW-1133">Transmembrane helix</keyword>
<name>A0A550C3H8_9AGAR</name>
<accession>A0A550C3H8</accession>
<evidence type="ECO:0000256" key="1">
    <source>
        <dbReference type="SAM" id="Phobius"/>
    </source>
</evidence>
<evidence type="ECO:0000313" key="2">
    <source>
        <dbReference type="EMBL" id="TRM59266.1"/>
    </source>
</evidence>
<dbReference type="AlphaFoldDB" id="A0A550C3H8"/>
<sequence>MSLTLTFTGKDILNDTICLPGGRPAYTLHTTKGVRGRKVTTVTGSPTAFINWRKRYLEIGSQMLPIDAVKRRAGGWLARKRMWLWGETGYELHYSRQQWSAKNPSGAVVARFSPYRMRIFRKSDPAQIVFLYDFPPAEAAFLVLVFIYSEIRRQDKQRASSAASAGAASSAGGGGGGC</sequence>
<keyword evidence="1" id="KW-0472">Membrane</keyword>
<dbReference type="EMBL" id="VDMD01000029">
    <property type="protein sequence ID" value="TRM59266.1"/>
    <property type="molecule type" value="Genomic_DNA"/>
</dbReference>
<reference evidence="2 3" key="1">
    <citation type="journal article" date="2019" name="New Phytol.">
        <title>Comparative genomics reveals unique wood-decay strategies and fruiting body development in the Schizophyllaceae.</title>
        <authorList>
            <person name="Almasi E."/>
            <person name="Sahu N."/>
            <person name="Krizsan K."/>
            <person name="Balint B."/>
            <person name="Kovacs G.M."/>
            <person name="Kiss B."/>
            <person name="Cseklye J."/>
            <person name="Drula E."/>
            <person name="Henrissat B."/>
            <person name="Nagy I."/>
            <person name="Chovatia M."/>
            <person name="Adam C."/>
            <person name="LaButti K."/>
            <person name="Lipzen A."/>
            <person name="Riley R."/>
            <person name="Grigoriev I.V."/>
            <person name="Nagy L.G."/>
        </authorList>
    </citation>
    <scope>NUCLEOTIDE SEQUENCE [LARGE SCALE GENOMIC DNA]</scope>
    <source>
        <strain evidence="2 3">NL-1724</strain>
    </source>
</reference>